<evidence type="ECO:0000313" key="5">
    <source>
        <dbReference type="Proteomes" id="UP001501175"/>
    </source>
</evidence>
<dbReference type="EMBL" id="BAABHD010000077">
    <property type="protein sequence ID" value="GAA4464719.1"/>
    <property type="molecule type" value="Genomic_DNA"/>
</dbReference>
<evidence type="ECO:0000313" key="4">
    <source>
        <dbReference type="EMBL" id="GAA4464719.1"/>
    </source>
</evidence>
<evidence type="ECO:0000259" key="2">
    <source>
        <dbReference type="Pfam" id="PF06580"/>
    </source>
</evidence>
<comment type="caution">
    <text evidence="4">The sequence shown here is derived from an EMBL/GenBank/DDBJ whole genome shotgun (WGS) entry which is preliminary data.</text>
</comment>
<dbReference type="InterPro" id="IPR011123">
    <property type="entry name" value="Y_Y_Y"/>
</dbReference>
<dbReference type="PANTHER" id="PTHR34220">
    <property type="entry name" value="SENSOR HISTIDINE KINASE YPDA"/>
    <property type="match status" value="1"/>
</dbReference>
<dbReference type="Gene3D" id="2.130.10.10">
    <property type="entry name" value="YVTN repeat-like/Quinoprotein amine dehydrogenase"/>
    <property type="match status" value="3"/>
</dbReference>
<keyword evidence="1" id="KW-1133">Transmembrane helix</keyword>
<proteinExistence type="predicted"/>
<reference evidence="5" key="1">
    <citation type="journal article" date="2019" name="Int. J. Syst. Evol. Microbiol.">
        <title>The Global Catalogue of Microorganisms (GCM) 10K type strain sequencing project: providing services to taxonomists for standard genome sequencing and annotation.</title>
        <authorList>
            <consortium name="The Broad Institute Genomics Platform"/>
            <consortium name="The Broad Institute Genome Sequencing Center for Infectious Disease"/>
            <person name="Wu L."/>
            <person name="Ma J."/>
        </authorList>
    </citation>
    <scope>NUCLEOTIDE SEQUENCE [LARGE SCALE GENOMIC DNA]</scope>
    <source>
        <strain evidence="5">JCM 17927</strain>
    </source>
</reference>
<keyword evidence="1" id="KW-0472">Membrane</keyword>
<evidence type="ECO:0000256" key="1">
    <source>
        <dbReference type="SAM" id="Phobius"/>
    </source>
</evidence>
<dbReference type="Pfam" id="PF06580">
    <property type="entry name" value="His_kinase"/>
    <property type="match status" value="1"/>
</dbReference>
<accession>A0ABP8NG30</accession>
<dbReference type="InterPro" id="IPR013783">
    <property type="entry name" value="Ig-like_fold"/>
</dbReference>
<dbReference type="Pfam" id="PF07494">
    <property type="entry name" value="Reg_prop"/>
    <property type="match status" value="2"/>
</dbReference>
<evidence type="ECO:0000259" key="3">
    <source>
        <dbReference type="Pfam" id="PF07495"/>
    </source>
</evidence>
<dbReference type="InterPro" id="IPR015943">
    <property type="entry name" value="WD40/YVTN_repeat-like_dom_sf"/>
</dbReference>
<keyword evidence="1" id="KW-0812">Transmembrane</keyword>
<gene>
    <name evidence="4" type="ORF">GCM10023189_44400</name>
</gene>
<dbReference type="Pfam" id="PF07495">
    <property type="entry name" value="Y_Y_Y"/>
    <property type="match status" value="1"/>
</dbReference>
<feature type="domain" description="Two component regulator three Y" evidence="3">
    <location>
        <begin position="727"/>
        <end position="783"/>
    </location>
</feature>
<keyword evidence="5" id="KW-1185">Reference proteome</keyword>
<sequence length="1017" mass="117128">MTVRLRTFFMLLVAGGLISSCLWAQPARLPFEFNHIQEQQGLSFNQINCFFQDRDGYFWVGTMNGLNRFDGNSFTVFKHNPADSNSIGHNSVYSICQDREGHIWLGTGKGISQFNHESGRFINFKRVNGQLLEECVNILCDRTGDIWFSQRGRGLCRYQVTAKRFADFKADTSRAWGLASNYISRVGLVEDPHRNGIWMTTLDRGIHYYDKATGRFHNARYNPDKLPIFNNHFTSSLGVDQQGRVMYADNYDERIVLFDTKNRTIADTIGLRTPTGTSPFPIAALLMDRSGNLWVSSRNRAIYYRDARTHRTTEIAYNEDHKTSPADKYFIAAWQHPDGSVWLGTTNGISYTNPEKAFYRIHNIGALFPGVNANRGINCIVEDEDGSWWLSTASQEVMHYYPATAQLKVYKIPSAQPDEGGFGHPVLGFSKDRRKLFVAMSTELWVFDKKSLTFSQLPSAGTLIKRLNGVSAMLVQDDDLWLFGSRQLGSIRYHIPSSTWKEVPMPYKSKDQTKAFVRTVMTDTSNTLWLDVFPDGFARFSSQEGKFLAVTPRNAIEYEENFFFFKIDRHNQLWMPVNGYGLVRYDPRTNTYRLWTEHDGLGANMVQAVCPDRYGKIWISAYNKFSVFNPVNNQFRNFSIPVFPEGSYYENYMFSLRNGNILSTLKGYVVEFMPDRINAKSPPAKVLISSLVLPDTHRLVYAGMPTVDLDVDDRTFSINYSVMTVPQRNYKYLYKLDGYDDKWIEAGSRTVANYTRIPGGNYTFRVKAVAAEVETPETTLAVHVNTEFYNMFWFRALLGLGLVGLIILFYRYRTQQTKQVHHLQVQATRLERDKTAMQYQNLINHLNPHFLFNSLTSLNSLIITEPKQASRFLQKLSAIYRYILQNKEKETVSLEHELTFVNHYIDLQKSRFEEGLQINIDVPEQYMSSHIVPVTLQNLFENAIKHNIIDDENPLVIRVYIDNEYLCVANTLQKKHFVETSNQQGLDSLKSLYSYLSDRPISIAEEEDQFIVKLPLL</sequence>
<dbReference type="Gene3D" id="2.60.40.10">
    <property type="entry name" value="Immunoglobulins"/>
    <property type="match status" value="1"/>
</dbReference>
<dbReference type="InterPro" id="IPR050640">
    <property type="entry name" value="Bact_2-comp_sensor_kinase"/>
</dbReference>
<protein>
    <recommendedName>
        <fullName evidence="6">Two component regulator propeller</fullName>
    </recommendedName>
</protein>
<dbReference type="PROSITE" id="PS51257">
    <property type="entry name" value="PROKAR_LIPOPROTEIN"/>
    <property type="match status" value="1"/>
</dbReference>
<dbReference type="Proteomes" id="UP001501175">
    <property type="component" value="Unassembled WGS sequence"/>
</dbReference>
<feature type="domain" description="Signal transduction histidine kinase internal region" evidence="2">
    <location>
        <begin position="838"/>
        <end position="914"/>
    </location>
</feature>
<name>A0ABP8NG30_9BACT</name>
<evidence type="ECO:0008006" key="6">
    <source>
        <dbReference type="Google" id="ProtNLM"/>
    </source>
</evidence>
<feature type="transmembrane region" description="Helical" evidence="1">
    <location>
        <begin position="792"/>
        <end position="810"/>
    </location>
</feature>
<dbReference type="InterPro" id="IPR010559">
    <property type="entry name" value="Sig_transdc_His_kin_internal"/>
</dbReference>
<dbReference type="SUPFAM" id="SSF63825">
    <property type="entry name" value="YWTD domain"/>
    <property type="match status" value="1"/>
</dbReference>
<dbReference type="SUPFAM" id="SSF63829">
    <property type="entry name" value="Calcium-dependent phosphotriesterase"/>
    <property type="match status" value="2"/>
</dbReference>
<dbReference type="PANTHER" id="PTHR34220:SF7">
    <property type="entry name" value="SENSOR HISTIDINE KINASE YPDA"/>
    <property type="match status" value="1"/>
</dbReference>
<organism evidence="4 5">
    <name type="scientific">Nibrella saemangeumensis</name>
    <dbReference type="NCBI Taxonomy" id="1084526"/>
    <lineage>
        <taxon>Bacteria</taxon>
        <taxon>Pseudomonadati</taxon>
        <taxon>Bacteroidota</taxon>
        <taxon>Cytophagia</taxon>
        <taxon>Cytophagales</taxon>
        <taxon>Spirosomataceae</taxon>
        <taxon>Nibrella</taxon>
    </lineage>
</organism>
<dbReference type="InterPro" id="IPR011110">
    <property type="entry name" value="Reg_prop"/>
</dbReference>